<evidence type="ECO:0000256" key="6">
    <source>
        <dbReference type="ARBA" id="ARBA00038076"/>
    </source>
</evidence>
<proteinExistence type="inferred from homology"/>
<reference evidence="11 12" key="2">
    <citation type="submission" date="2015-07" db="EMBL/GenBank/DDBJ databases">
        <title>Genome sequence of Levilinea saccharolytica DSM 16555.</title>
        <authorList>
            <person name="Hemp J."/>
            <person name="Ward L.M."/>
            <person name="Pace L.A."/>
            <person name="Fischer W.W."/>
        </authorList>
    </citation>
    <scope>NUCLEOTIDE SEQUENCE [LARGE SCALE GENOMIC DNA]</scope>
    <source>
        <strain evidence="11 12">KIBI-1</strain>
    </source>
</reference>
<dbReference type="RefSeq" id="WP_062419738.1">
    <property type="nucleotide sequence ID" value="NZ_BBXZ01000178.1"/>
</dbReference>
<feature type="domain" description="MacB-like periplasmic core" evidence="9">
    <location>
        <begin position="22"/>
        <end position="279"/>
    </location>
</feature>
<protein>
    <submittedName>
        <fullName evidence="10">ABC-type antimicrobial peptide transport system, permease component</fullName>
    </submittedName>
</protein>
<dbReference type="EMBL" id="LGCM01000034">
    <property type="protein sequence ID" value="KPL82224.1"/>
    <property type="molecule type" value="Genomic_DNA"/>
</dbReference>
<keyword evidence="5 7" id="KW-0472">Membrane</keyword>
<dbReference type="PANTHER" id="PTHR30572:SF4">
    <property type="entry name" value="ABC TRANSPORTER PERMEASE YTRF"/>
    <property type="match status" value="1"/>
</dbReference>
<evidence type="ECO:0000256" key="3">
    <source>
        <dbReference type="ARBA" id="ARBA00022692"/>
    </source>
</evidence>
<sequence>MRFSDLVSLIFSNLNRRKGRVALTAVGVIIGTAAVVLLVSLAIGLQRNATQSFGSITDLTLINVYPNYGEGPIMMGGGGGGMVMEGGGMPQQKMLTTQAIEEITAIPGVASVIPREYVQYSGSMQYGRLEAYGGIMGVGVSDLAEFGYPLEAGTTQLEKGTAVIGGWIAKNWMDPKLRPGQEPPPQPDLLNQQIKVNLIRWTQDGQEVRKTINLRIVGVLQEARSEADSFLFVRLEDSTAWNEWGRGKRINRYKEGYEQLIVKAEDTDVVLDVAEQINNMGYMASTPQSFVQGVNSFFTVLQVIFGGVGAIALLVAAIGIANTMTMAILERTREIGLMKAVGATNRDVLSIFLGEAAGIGLLGGLGGVLVGWLGGQVLNVVAATYLTSQAAQSGGMPTNFGVYTPLWLLGFALVFSTLVGLLSGLYPALRAATLVPVTALKYE</sequence>
<comment type="similarity">
    <text evidence="6">Belongs to the ABC-4 integral membrane protein family.</text>
</comment>
<feature type="transmembrane region" description="Helical" evidence="7">
    <location>
        <begin position="303"/>
        <end position="329"/>
    </location>
</feature>
<name>A0A0M8JPX7_9CHLR</name>
<reference evidence="10" key="1">
    <citation type="journal article" date="2015" name="Genome Announc.">
        <title>Draft Genome Sequences of Anaerolinea thermolimosa IMO-1, Bellilinea caldifistulae GOMI-1, Leptolinea tardivitalis YMTK-2, Levilinea saccharolytica KIBI-1, Longilinea arvoryzae KOME-1, Previously Described as Members of the Class Anaerolineae (Chloroflexi).</title>
        <authorList>
            <person name="Matsuura N."/>
            <person name="Tourlousse M.D."/>
            <person name="Ohashi A."/>
            <person name="Hugenholtz P."/>
            <person name="Sekiguchi Y."/>
        </authorList>
    </citation>
    <scope>NUCLEOTIDE SEQUENCE</scope>
    <source>
        <strain evidence="10">KIBI-1</strain>
    </source>
</reference>
<dbReference type="Pfam" id="PF12704">
    <property type="entry name" value="MacB_PCD"/>
    <property type="match status" value="1"/>
</dbReference>
<dbReference type="InterPro" id="IPR025857">
    <property type="entry name" value="MacB_PCD"/>
</dbReference>
<dbReference type="Proteomes" id="UP000050501">
    <property type="component" value="Unassembled WGS sequence"/>
</dbReference>
<feature type="transmembrane region" description="Helical" evidence="7">
    <location>
        <begin position="406"/>
        <end position="426"/>
    </location>
</feature>
<evidence type="ECO:0000256" key="5">
    <source>
        <dbReference type="ARBA" id="ARBA00023136"/>
    </source>
</evidence>
<keyword evidence="4 7" id="KW-1133">Transmembrane helix</keyword>
<feature type="domain" description="ABC3 transporter permease C-terminal" evidence="8">
    <location>
        <begin position="308"/>
        <end position="434"/>
    </location>
</feature>
<accession>A0A0M8JPX7</accession>
<evidence type="ECO:0000256" key="1">
    <source>
        <dbReference type="ARBA" id="ARBA00004651"/>
    </source>
</evidence>
<dbReference type="EMBL" id="DF967975">
    <property type="protein sequence ID" value="GAP19461.1"/>
    <property type="molecule type" value="Genomic_DNA"/>
</dbReference>
<comment type="subcellular location">
    <subcellularLocation>
        <location evidence="1">Cell membrane</location>
        <topology evidence="1">Multi-pass membrane protein</topology>
    </subcellularLocation>
</comment>
<keyword evidence="2" id="KW-1003">Cell membrane</keyword>
<dbReference type="GO" id="GO:0005886">
    <property type="term" value="C:plasma membrane"/>
    <property type="evidence" value="ECO:0007669"/>
    <property type="project" value="UniProtKB-SubCell"/>
</dbReference>
<dbReference type="InterPro" id="IPR003838">
    <property type="entry name" value="ABC3_permease_C"/>
</dbReference>
<dbReference type="GO" id="GO:0022857">
    <property type="term" value="F:transmembrane transporter activity"/>
    <property type="evidence" value="ECO:0007669"/>
    <property type="project" value="TreeGrafter"/>
</dbReference>
<feature type="transmembrane region" description="Helical" evidence="7">
    <location>
        <begin position="21"/>
        <end position="45"/>
    </location>
</feature>
<evidence type="ECO:0000313" key="11">
    <source>
        <dbReference type="EMBL" id="KPL82224.1"/>
    </source>
</evidence>
<dbReference type="PANTHER" id="PTHR30572">
    <property type="entry name" value="MEMBRANE COMPONENT OF TRANSPORTER-RELATED"/>
    <property type="match status" value="1"/>
</dbReference>
<evidence type="ECO:0000256" key="2">
    <source>
        <dbReference type="ARBA" id="ARBA00022475"/>
    </source>
</evidence>
<keyword evidence="3 7" id="KW-0812">Transmembrane</keyword>
<evidence type="ECO:0000313" key="10">
    <source>
        <dbReference type="EMBL" id="GAP19461.1"/>
    </source>
</evidence>
<evidence type="ECO:0000313" key="12">
    <source>
        <dbReference type="Proteomes" id="UP000050501"/>
    </source>
</evidence>
<dbReference type="AlphaFoldDB" id="A0A0M8JPX7"/>
<organism evidence="10">
    <name type="scientific">Levilinea saccharolytica</name>
    <dbReference type="NCBI Taxonomy" id="229921"/>
    <lineage>
        <taxon>Bacteria</taxon>
        <taxon>Bacillati</taxon>
        <taxon>Chloroflexota</taxon>
        <taxon>Anaerolineae</taxon>
        <taxon>Anaerolineales</taxon>
        <taxon>Anaerolineaceae</taxon>
        <taxon>Levilinea</taxon>
    </lineage>
</organism>
<dbReference type="InterPro" id="IPR050250">
    <property type="entry name" value="Macrolide_Exporter_MacB"/>
</dbReference>
<dbReference type="Pfam" id="PF02687">
    <property type="entry name" value="FtsX"/>
    <property type="match status" value="1"/>
</dbReference>
<dbReference type="STRING" id="229921.ADN01_08950"/>
<evidence type="ECO:0000256" key="7">
    <source>
        <dbReference type="SAM" id="Phobius"/>
    </source>
</evidence>
<evidence type="ECO:0000256" key="4">
    <source>
        <dbReference type="ARBA" id="ARBA00022989"/>
    </source>
</evidence>
<keyword evidence="12" id="KW-1185">Reference proteome</keyword>
<evidence type="ECO:0000259" key="9">
    <source>
        <dbReference type="Pfam" id="PF12704"/>
    </source>
</evidence>
<evidence type="ECO:0000259" key="8">
    <source>
        <dbReference type="Pfam" id="PF02687"/>
    </source>
</evidence>
<feature type="transmembrane region" description="Helical" evidence="7">
    <location>
        <begin position="349"/>
        <end position="373"/>
    </location>
</feature>
<dbReference type="OrthoDB" id="9770099at2"/>
<gene>
    <name evidence="11" type="ORF">ADN01_08950</name>
    <name evidence="10" type="ORF">LSAC_03363</name>
</gene>